<evidence type="ECO:0008006" key="11">
    <source>
        <dbReference type="Google" id="ProtNLM"/>
    </source>
</evidence>
<comment type="subcellular location">
    <subcellularLocation>
        <location evidence="1">Membrane</location>
        <topology evidence="1">Multi-pass membrane protein</topology>
    </subcellularLocation>
</comment>
<dbReference type="Pfam" id="PF03073">
    <property type="entry name" value="TspO_MBR"/>
    <property type="match status" value="1"/>
</dbReference>
<dbReference type="InterPro" id="IPR004307">
    <property type="entry name" value="TspO_MBR"/>
</dbReference>
<evidence type="ECO:0000256" key="5">
    <source>
        <dbReference type="ARBA" id="ARBA00023136"/>
    </source>
</evidence>
<feature type="compositionally biased region" description="Low complexity" evidence="6">
    <location>
        <begin position="15"/>
        <end position="33"/>
    </location>
</feature>
<dbReference type="Proteomes" id="UP001642360">
    <property type="component" value="Unassembled WGS sequence"/>
</dbReference>
<dbReference type="AlphaFoldDB" id="A0ABC8RL76"/>
<feature type="transmembrane region" description="Helical" evidence="7">
    <location>
        <begin position="48"/>
        <end position="70"/>
    </location>
</feature>
<feature type="transmembrane region" description="Helical" evidence="7">
    <location>
        <begin position="90"/>
        <end position="110"/>
    </location>
</feature>
<evidence type="ECO:0000256" key="7">
    <source>
        <dbReference type="SAM" id="Phobius"/>
    </source>
</evidence>
<keyword evidence="3 7" id="KW-0812">Transmembrane</keyword>
<keyword evidence="4 7" id="KW-1133">Transmembrane helix</keyword>
<feature type="region of interest" description="Disordered" evidence="6">
    <location>
        <begin position="1"/>
        <end position="33"/>
    </location>
</feature>
<dbReference type="GO" id="GO:0016020">
    <property type="term" value="C:membrane"/>
    <property type="evidence" value="ECO:0007669"/>
    <property type="project" value="UniProtKB-SubCell"/>
</dbReference>
<evidence type="ECO:0000313" key="8">
    <source>
        <dbReference type="EMBL" id="CAK9145567.1"/>
    </source>
</evidence>
<proteinExistence type="inferred from homology"/>
<evidence type="ECO:0000313" key="9">
    <source>
        <dbReference type="EMBL" id="CAK9170089.1"/>
    </source>
</evidence>
<evidence type="ECO:0000256" key="2">
    <source>
        <dbReference type="ARBA" id="ARBA00007524"/>
    </source>
</evidence>
<gene>
    <name evidence="8" type="ORF">ILEXP_LOCUS13389</name>
    <name evidence="9" type="ORF">ILEXP_LOCUS39576</name>
</gene>
<protein>
    <recommendedName>
        <fullName evidence="11">Translocator protein homolog</fullName>
    </recommendedName>
</protein>
<dbReference type="PANTHER" id="PTHR10057:SF6">
    <property type="entry name" value="TRANSLOCATOR PROTEIN HOMOLOG"/>
    <property type="match status" value="1"/>
</dbReference>
<reference evidence="8 10" key="1">
    <citation type="submission" date="2024-02" db="EMBL/GenBank/DDBJ databases">
        <authorList>
            <person name="Vignale AGUSTIN F."/>
            <person name="Sosa J E."/>
            <person name="Modenutti C."/>
        </authorList>
    </citation>
    <scope>NUCLEOTIDE SEQUENCE [LARGE SCALE GENOMIC DNA]</scope>
</reference>
<dbReference type="Gene3D" id="1.20.1260.100">
    <property type="entry name" value="TspO/MBR protein"/>
    <property type="match status" value="1"/>
</dbReference>
<name>A0ABC8RL76_9AQUA</name>
<comment type="similarity">
    <text evidence="2">Belongs to the TspO/BZRP family.</text>
</comment>
<feature type="transmembrane region" description="Helical" evidence="7">
    <location>
        <begin position="144"/>
        <end position="164"/>
    </location>
</feature>
<dbReference type="FunFam" id="1.20.1260.100:FF:000001">
    <property type="entry name" value="translocator protein 2"/>
    <property type="match status" value="1"/>
</dbReference>
<evidence type="ECO:0000256" key="4">
    <source>
        <dbReference type="ARBA" id="ARBA00022989"/>
    </source>
</evidence>
<keyword evidence="5 7" id="KW-0472">Membrane</keyword>
<organism evidence="8 10">
    <name type="scientific">Ilex paraguariensis</name>
    <name type="common">yerba mate</name>
    <dbReference type="NCBI Taxonomy" id="185542"/>
    <lineage>
        <taxon>Eukaryota</taxon>
        <taxon>Viridiplantae</taxon>
        <taxon>Streptophyta</taxon>
        <taxon>Embryophyta</taxon>
        <taxon>Tracheophyta</taxon>
        <taxon>Spermatophyta</taxon>
        <taxon>Magnoliopsida</taxon>
        <taxon>eudicotyledons</taxon>
        <taxon>Gunneridae</taxon>
        <taxon>Pentapetalae</taxon>
        <taxon>asterids</taxon>
        <taxon>campanulids</taxon>
        <taxon>Aquifoliales</taxon>
        <taxon>Aquifoliaceae</taxon>
        <taxon>Ilex</taxon>
    </lineage>
</organism>
<comment type="caution">
    <text evidence="8">The sequence shown here is derived from an EMBL/GenBank/DDBJ whole genome shotgun (WGS) entry which is preliminary data.</text>
</comment>
<evidence type="ECO:0000313" key="10">
    <source>
        <dbReference type="Proteomes" id="UP001642360"/>
    </source>
</evidence>
<feature type="transmembrane region" description="Helical" evidence="7">
    <location>
        <begin position="176"/>
        <end position="196"/>
    </location>
</feature>
<dbReference type="PANTHER" id="PTHR10057">
    <property type="entry name" value="PERIPHERAL-TYPE BENZODIAZEPINE RECEPTOR"/>
    <property type="match status" value="1"/>
</dbReference>
<sequence length="197" mass="21873">MASPNLQHRFKDNVTTTSSTASTTTNPISTTAAAKTRQQKKMAMAKQAVRSLMVALIVPFVLTMIVIFFFGSGHRYRTLAKPFWFPPLWLMHLASMGSSLLMGLAAWLVWAEGGFHSQPKALPFYIAQVSLSLGWDPLVLKMGAIHVGFVSCIAHFGALVACRRRFKLVNPIAGDLVRPCLVWMAFLIIVNFKLVFF</sequence>
<dbReference type="InterPro" id="IPR038330">
    <property type="entry name" value="TspO/MBR-related_sf"/>
</dbReference>
<evidence type="ECO:0000256" key="1">
    <source>
        <dbReference type="ARBA" id="ARBA00004141"/>
    </source>
</evidence>
<dbReference type="EMBL" id="CAUOFW020001502">
    <property type="protein sequence ID" value="CAK9145567.1"/>
    <property type="molecule type" value="Genomic_DNA"/>
</dbReference>
<accession>A0ABC8RL76</accession>
<evidence type="ECO:0000256" key="6">
    <source>
        <dbReference type="SAM" id="MobiDB-lite"/>
    </source>
</evidence>
<evidence type="ECO:0000256" key="3">
    <source>
        <dbReference type="ARBA" id="ARBA00022692"/>
    </source>
</evidence>
<dbReference type="CDD" id="cd15904">
    <property type="entry name" value="TSPO_MBR"/>
    <property type="match status" value="1"/>
</dbReference>
<dbReference type="EMBL" id="CAUOFW020005425">
    <property type="protein sequence ID" value="CAK9170089.1"/>
    <property type="molecule type" value="Genomic_DNA"/>
</dbReference>
<keyword evidence="10" id="KW-1185">Reference proteome</keyword>
<feature type="transmembrane region" description="Helical" evidence="7">
    <location>
        <begin position="122"/>
        <end position="138"/>
    </location>
</feature>